<evidence type="ECO:0000256" key="1">
    <source>
        <dbReference type="SAM" id="Phobius"/>
    </source>
</evidence>
<keyword evidence="1" id="KW-0812">Transmembrane</keyword>
<protein>
    <submittedName>
        <fullName evidence="3">Uncharacterized protein</fullName>
    </submittedName>
</protein>
<name>A0A0G4IKV0_PLABS</name>
<geneLocation type="mitochondrion" evidence="4"/>
<dbReference type="STRING" id="37360.A0A0G4IKV0"/>
<dbReference type="PANTHER" id="PTHR12924:SF0">
    <property type="entry name" value="TRANSLOCON-ASSOCIATED PROTEIN SUBUNIT ALPHA"/>
    <property type="match status" value="1"/>
</dbReference>
<evidence type="ECO:0000313" key="3">
    <source>
        <dbReference type="EMBL" id="CEO95881.1"/>
    </source>
</evidence>
<feature type="chain" id="PRO_5033717576" evidence="2">
    <location>
        <begin position="24"/>
        <end position="220"/>
    </location>
</feature>
<organism evidence="3 5">
    <name type="scientific">Plasmodiophora brassicae</name>
    <name type="common">Clubroot disease agent</name>
    <dbReference type="NCBI Taxonomy" id="37360"/>
    <lineage>
        <taxon>Eukaryota</taxon>
        <taxon>Sar</taxon>
        <taxon>Rhizaria</taxon>
        <taxon>Endomyxa</taxon>
        <taxon>Phytomyxea</taxon>
        <taxon>Plasmodiophorida</taxon>
        <taxon>Plasmodiophoridae</taxon>
        <taxon>Plasmodiophora</taxon>
    </lineage>
</organism>
<dbReference type="Proteomes" id="UP000290189">
    <property type="component" value="Unassembled WGS sequence"/>
</dbReference>
<sequence length="220" mass="23881">MRTWLPVCAVLALAAAASQCAAGAGDDDEDMFDHDEDRLVPHGDVVVGSVFTDGAMNATALVLGERVHVLAVVRNKGNGDVALTGIQAHLHSPYRYSLSIQNFSVMPFEEHGDVPPILARSFEYRFRPDPSLLPIKYRLTLDAMYNVGGRAHKTSFFNETIVMVEPPLDWSIATVIKVSLALVGVFLAAIAFSAVMKDKSKASSSWAFLTGSTSSRKKKQ</sequence>
<keyword evidence="4" id="KW-0496">Mitochondrion</keyword>
<feature type="signal peptide" evidence="2">
    <location>
        <begin position="1"/>
        <end position="23"/>
    </location>
</feature>
<dbReference type="AlphaFoldDB" id="A0A0G4IKV0"/>
<keyword evidence="1" id="KW-0472">Membrane</keyword>
<dbReference type="OrthoDB" id="567099at2759"/>
<keyword evidence="1" id="KW-1133">Transmembrane helix</keyword>
<evidence type="ECO:0000313" key="6">
    <source>
        <dbReference type="Proteomes" id="UP000290189"/>
    </source>
</evidence>
<evidence type="ECO:0000313" key="4">
    <source>
        <dbReference type="EMBL" id="SPR00166.1"/>
    </source>
</evidence>
<proteinExistence type="predicted"/>
<dbReference type="Proteomes" id="UP000039324">
    <property type="component" value="Unassembled WGS sequence"/>
</dbReference>
<keyword evidence="5" id="KW-1185">Reference proteome</keyword>
<gene>
    <name evidence="3" type="ORF">PBRA_004594</name>
    <name evidence="4" type="ORF">PLBR_LOCUS7381</name>
</gene>
<accession>A0A0G4IKV0</accession>
<evidence type="ECO:0000313" key="5">
    <source>
        <dbReference type="Proteomes" id="UP000039324"/>
    </source>
</evidence>
<keyword evidence="2" id="KW-0732">Signal</keyword>
<feature type="transmembrane region" description="Helical" evidence="1">
    <location>
        <begin position="170"/>
        <end position="195"/>
    </location>
</feature>
<reference evidence="4 6" key="2">
    <citation type="submission" date="2018-03" db="EMBL/GenBank/DDBJ databases">
        <authorList>
            <person name="Fogelqvist J."/>
        </authorList>
    </citation>
    <scope>NUCLEOTIDE SEQUENCE [LARGE SCALE GENOMIC DNA]</scope>
</reference>
<reference evidence="3 5" key="1">
    <citation type="submission" date="2015-02" db="EMBL/GenBank/DDBJ databases">
        <authorList>
            <person name="Chooi Y.-H."/>
        </authorList>
    </citation>
    <scope>NUCLEOTIDE SEQUENCE [LARGE SCALE GENOMIC DNA]</scope>
    <source>
        <strain evidence="3">E3</strain>
    </source>
</reference>
<dbReference type="EMBL" id="OVEO01000013">
    <property type="protein sequence ID" value="SPR00166.1"/>
    <property type="molecule type" value="Genomic_DNA"/>
</dbReference>
<dbReference type="GO" id="GO:0005783">
    <property type="term" value="C:endoplasmic reticulum"/>
    <property type="evidence" value="ECO:0007669"/>
    <property type="project" value="TreeGrafter"/>
</dbReference>
<evidence type="ECO:0000256" key="2">
    <source>
        <dbReference type="SAM" id="SignalP"/>
    </source>
</evidence>
<dbReference type="EMBL" id="CDSF01000035">
    <property type="protein sequence ID" value="CEO95881.1"/>
    <property type="molecule type" value="Genomic_DNA"/>
</dbReference>
<dbReference type="PANTHER" id="PTHR12924">
    <property type="entry name" value="TRANSLOCON-ASSOCIATED PROTEIN, ALPHA SUBUNIT"/>
    <property type="match status" value="1"/>
</dbReference>